<gene>
    <name evidence="2" type="ORF">GCM10008170_20370</name>
    <name evidence="3" type="ORF">JOD31_000937</name>
</gene>
<reference evidence="2" key="1">
    <citation type="journal article" date="2014" name="Int. J. Syst. Evol. Microbiol.">
        <title>Complete genome sequence of Corynebacterium casei LMG S-19264T (=DSM 44701T), isolated from a smear-ripened cheese.</title>
        <authorList>
            <consortium name="US DOE Joint Genome Institute (JGI-PGF)"/>
            <person name="Walter F."/>
            <person name="Albersmeier A."/>
            <person name="Kalinowski J."/>
            <person name="Ruckert C."/>
        </authorList>
    </citation>
    <scope>NUCLEOTIDE SEQUENCE</scope>
    <source>
        <strain evidence="2">VKM B-1606</strain>
    </source>
</reference>
<dbReference type="EMBL" id="JAFBCY010000001">
    <property type="protein sequence ID" value="MBM7850725.1"/>
    <property type="molecule type" value="Genomic_DNA"/>
</dbReference>
<dbReference type="PANTHER" id="PTHR38457">
    <property type="entry name" value="REGULATOR ABRB-RELATED"/>
    <property type="match status" value="1"/>
</dbReference>
<evidence type="ECO:0000313" key="2">
    <source>
        <dbReference type="EMBL" id="GLK56018.1"/>
    </source>
</evidence>
<feature type="transmembrane region" description="Helical" evidence="1">
    <location>
        <begin position="220"/>
        <end position="239"/>
    </location>
</feature>
<organism evidence="2 5">
    <name type="scientific">Methylopila capsulata</name>
    <dbReference type="NCBI Taxonomy" id="61654"/>
    <lineage>
        <taxon>Bacteria</taxon>
        <taxon>Pseudomonadati</taxon>
        <taxon>Pseudomonadota</taxon>
        <taxon>Alphaproteobacteria</taxon>
        <taxon>Hyphomicrobiales</taxon>
        <taxon>Methylopilaceae</taxon>
        <taxon>Methylopila</taxon>
    </lineage>
</organism>
<dbReference type="Proteomes" id="UP001143400">
    <property type="component" value="Unassembled WGS sequence"/>
</dbReference>
<dbReference type="GO" id="GO:0010468">
    <property type="term" value="P:regulation of gene expression"/>
    <property type="evidence" value="ECO:0007669"/>
    <property type="project" value="InterPro"/>
</dbReference>
<dbReference type="EMBL" id="BSFF01000002">
    <property type="protein sequence ID" value="GLK56018.1"/>
    <property type="molecule type" value="Genomic_DNA"/>
</dbReference>
<keyword evidence="2" id="KW-0560">Oxidoreductase</keyword>
<dbReference type="Proteomes" id="UP000758856">
    <property type="component" value="Unassembled WGS sequence"/>
</dbReference>
<dbReference type="AlphaFoldDB" id="A0A9W6ITP0"/>
<evidence type="ECO:0000313" key="3">
    <source>
        <dbReference type="EMBL" id="MBM7850725.1"/>
    </source>
</evidence>
<keyword evidence="2" id="KW-0503">Monooxygenase</keyword>
<accession>A0A9W6ITP0</accession>
<dbReference type="Pfam" id="PF05145">
    <property type="entry name" value="AbrB"/>
    <property type="match status" value="1"/>
</dbReference>
<dbReference type="InterPro" id="IPR007820">
    <property type="entry name" value="AbrB_fam"/>
</dbReference>
<keyword evidence="1" id="KW-0472">Membrane</keyword>
<reference evidence="3 4" key="2">
    <citation type="submission" date="2021-01" db="EMBL/GenBank/DDBJ databases">
        <title>Genomic Encyclopedia of Type Strains, Phase IV (KMG-IV): sequencing the most valuable type-strain genomes for metagenomic binning, comparative biology and taxonomic classification.</title>
        <authorList>
            <person name="Goeker M."/>
        </authorList>
    </citation>
    <scope>NUCLEOTIDE SEQUENCE [LARGE SCALE GENOMIC DNA]</scope>
    <source>
        <strain evidence="3 4">DSM 6130</strain>
    </source>
</reference>
<name>A0A9W6ITP0_9HYPH</name>
<feature type="transmembrane region" description="Helical" evidence="1">
    <location>
        <begin position="245"/>
        <end position="263"/>
    </location>
</feature>
<evidence type="ECO:0000256" key="1">
    <source>
        <dbReference type="SAM" id="Phobius"/>
    </source>
</evidence>
<comment type="caution">
    <text evidence="2">The sequence shown here is derived from an EMBL/GenBank/DDBJ whole genome shotgun (WGS) entry which is preliminary data.</text>
</comment>
<keyword evidence="1" id="KW-0812">Transmembrane</keyword>
<keyword evidence="1" id="KW-1133">Transmembrane helix</keyword>
<dbReference type="GO" id="GO:0016020">
    <property type="term" value="C:membrane"/>
    <property type="evidence" value="ECO:0007669"/>
    <property type="project" value="InterPro"/>
</dbReference>
<dbReference type="NCBIfam" id="TIGR03082">
    <property type="entry name" value="Gneg_AbrB_dup"/>
    <property type="match status" value="2"/>
</dbReference>
<feature type="transmembrane region" description="Helical" evidence="1">
    <location>
        <begin position="196"/>
        <end position="213"/>
    </location>
</feature>
<reference evidence="2" key="3">
    <citation type="submission" date="2023-01" db="EMBL/GenBank/DDBJ databases">
        <authorList>
            <person name="Sun Q."/>
            <person name="Evtushenko L."/>
        </authorList>
    </citation>
    <scope>NUCLEOTIDE SEQUENCE</scope>
    <source>
        <strain evidence="2">VKM B-1606</strain>
    </source>
</reference>
<keyword evidence="4" id="KW-1185">Reference proteome</keyword>
<feature type="transmembrane region" description="Helical" evidence="1">
    <location>
        <begin position="21"/>
        <end position="40"/>
    </location>
</feature>
<evidence type="ECO:0000313" key="5">
    <source>
        <dbReference type="Proteomes" id="UP001143400"/>
    </source>
</evidence>
<feature type="transmembrane region" description="Helical" evidence="1">
    <location>
        <begin position="161"/>
        <end position="181"/>
    </location>
</feature>
<evidence type="ECO:0000313" key="4">
    <source>
        <dbReference type="Proteomes" id="UP000758856"/>
    </source>
</evidence>
<feature type="transmembrane region" description="Helical" evidence="1">
    <location>
        <begin position="338"/>
        <end position="356"/>
    </location>
</feature>
<dbReference type="PANTHER" id="PTHR38457:SF1">
    <property type="entry name" value="REGULATOR ABRB-RELATED"/>
    <property type="match status" value="1"/>
</dbReference>
<dbReference type="PIRSF" id="PIRSF038991">
    <property type="entry name" value="Protein_AbrB"/>
    <property type="match status" value="1"/>
</dbReference>
<dbReference type="GO" id="GO:0004497">
    <property type="term" value="F:monooxygenase activity"/>
    <property type="evidence" value="ECO:0007669"/>
    <property type="project" value="UniProtKB-KW"/>
</dbReference>
<dbReference type="InterPro" id="IPR017516">
    <property type="entry name" value="AbrB_dup"/>
</dbReference>
<feature type="transmembrane region" description="Helical" evidence="1">
    <location>
        <begin position="46"/>
        <end position="66"/>
    </location>
</feature>
<protein>
    <submittedName>
        <fullName evidence="2">Ammonia monooxygenase</fullName>
    </submittedName>
    <submittedName>
        <fullName evidence="3">Membrane AbrB-like protein</fullName>
    </submittedName>
</protein>
<feature type="transmembrane region" description="Helical" evidence="1">
    <location>
        <begin position="275"/>
        <end position="300"/>
    </location>
</feature>
<feature type="transmembrane region" description="Helical" evidence="1">
    <location>
        <begin position="98"/>
        <end position="120"/>
    </location>
</feature>
<sequence>MRYTVRVMRSLPLISAWRPPVQWAATLALSAAIVVALEVLGLPAALLLGPMVAGIVIAGLGGALSVPRSPFHLAQALVGLMIARSIPASFLAEIAKDWPIFIGGIVSTTIASNALGYLLARRQVLPGTTAIWGSSPGAASAMTFLAEAYGADVRLVAVMQYLRVVLVAVSASIVALIWVSPDRGAASVDWFPPVDWPSLAATLALAAAGAWAGRRSRLPAGQLLLPLALGVLLHDFGLLKIELPPWLLAASYALVGWSIGLRFTRPIILHAARALPILALSVLTLIALCGAFAAALVHFAGLDPLTAFLATSPGGADSVAIIAASSDVDLQFVMTMQTARLVIVLLTGPSVARFIARRAERGAVHRPADRAPKGGRDAA</sequence>
<proteinExistence type="predicted"/>